<dbReference type="EMBL" id="CAWYQH010000046">
    <property type="protein sequence ID" value="CAK8678265.1"/>
    <property type="molecule type" value="Genomic_DNA"/>
</dbReference>
<feature type="region of interest" description="Disordered" evidence="1">
    <location>
        <begin position="1"/>
        <end position="38"/>
    </location>
</feature>
<feature type="compositionally biased region" description="Polar residues" evidence="1">
    <location>
        <begin position="1"/>
        <end position="26"/>
    </location>
</feature>
<dbReference type="Proteomes" id="UP001642483">
    <property type="component" value="Unassembled WGS sequence"/>
</dbReference>
<evidence type="ECO:0000256" key="1">
    <source>
        <dbReference type="SAM" id="MobiDB-lite"/>
    </source>
</evidence>
<protein>
    <submittedName>
        <fullName evidence="2">Uncharacterized protein</fullName>
    </submittedName>
</protein>
<feature type="compositionally biased region" description="Acidic residues" evidence="1">
    <location>
        <begin position="27"/>
        <end position="38"/>
    </location>
</feature>
<gene>
    <name evidence="2" type="ORF">CVLEPA_LOCUS8198</name>
</gene>
<accession>A0ABP0FF08</accession>
<evidence type="ECO:0000313" key="3">
    <source>
        <dbReference type="Proteomes" id="UP001642483"/>
    </source>
</evidence>
<organism evidence="2 3">
    <name type="scientific">Clavelina lepadiformis</name>
    <name type="common">Light-bulb sea squirt</name>
    <name type="synonym">Ascidia lepadiformis</name>
    <dbReference type="NCBI Taxonomy" id="159417"/>
    <lineage>
        <taxon>Eukaryota</taxon>
        <taxon>Metazoa</taxon>
        <taxon>Chordata</taxon>
        <taxon>Tunicata</taxon>
        <taxon>Ascidiacea</taxon>
        <taxon>Aplousobranchia</taxon>
        <taxon>Clavelinidae</taxon>
        <taxon>Clavelina</taxon>
    </lineage>
</organism>
<keyword evidence="3" id="KW-1185">Reference proteome</keyword>
<proteinExistence type="predicted"/>
<name>A0ABP0FF08_CLALP</name>
<evidence type="ECO:0000313" key="2">
    <source>
        <dbReference type="EMBL" id="CAK8678265.1"/>
    </source>
</evidence>
<comment type="caution">
    <text evidence="2">The sequence shown here is derived from an EMBL/GenBank/DDBJ whole genome shotgun (WGS) entry which is preliminary data.</text>
</comment>
<sequence length="143" mass="16431">MVNSNVESRNGHLIQSQNEGWSNYDDSNSESDGPSDDENDFVTTLKHWVIESQTPLSHTNSLLTLLRPHYPYLPKDSRTLLHTRRTYDINEIAGGHYHHFGIAEGIKSRLRIHQNLCLCDQIVLQINIDGLPMVYRLSMVFDI</sequence>
<reference evidence="2 3" key="1">
    <citation type="submission" date="2024-02" db="EMBL/GenBank/DDBJ databases">
        <authorList>
            <person name="Daric V."/>
            <person name="Darras S."/>
        </authorList>
    </citation>
    <scope>NUCLEOTIDE SEQUENCE [LARGE SCALE GENOMIC DNA]</scope>
</reference>